<gene>
    <name evidence="2" type="ORF">B4N89_20800</name>
</gene>
<reference evidence="2 3" key="1">
    <citation type="submission" date="2017-03" db="EMBL/GenBank/DDBJ databases">
        <title>Draft genome sequence of Streptomyces scabrisporus NF3, endophyte isolated from Amphipterygium adstringens.</title>
        <authorList>
            <person name="Vazquez M."/>
            <person name="Ceapa C.D."/>
            <person name="Rodriguez Luna D."/>
            <person name="Sanchez Esquivel S."/>
        </authorList>
    </citation>
    <scope>NUCLEOTIDE SEQUENCE [LARGE SCALE GENOMIC DNA]</scope>
    <source>
        <strain evidence="2 3">NF3</strain>
    </source>
</reference>
<feature type="region of interest" description="Disordered" evidence="1">
    <location>
        <begin position="1"/>
        <end position="42"/>
    </location>
</feature>
<dbReference type="RefSeq" id="WP_078977351.1">
    <property type="nucleotide sequence ID" value="NZ_MWQN01000001.1"/>
</dbReference>
<keyword evidence="3" id="KW-1185">Reference proteome</keyword>
<sequence length="263" mass="28469">MTSLAERAAAAAGRSSDTPADTEADSSTTQFTGAPAPEIDMSTYEVGDQDPEMIPVHLAWLRVRRDIRFIGKGEQYNGGGTRFAFRGVDTVVNVYSPITLKHGVNILPVRTVAVYRDTVSSKNNRMHECTVTCTWQVMGPMGDSLPLLQTCGEALDSADKATAKAQSVALRELLTKGGMVPTQDPDPDSSYIERGEAPARSAASYVEEICEPRTSPGRLRQIHYELKQARLLDARVTNEVGDEEAIGPMVVRIGKERVGADAS</sequence>
<feature type="compositionally biased region" description="Polar residues" evidence="1">
    <location>
        <begin position="15"/>
        <end position="32"/>
    </location>
</feature>
<organism evidence="2 3">
    <name type="scientific">Embleya scabrispora</name>
    <dbReference type="NCBI Taxonomy" id="159449"/>
    <lineage>
        <taxon>Bacteria</taxon>
        <taxon>Bacillati</taxon>
        <taxon>Actinomycetota</taxon>
        <taxon>Actinomycetes</taxon>
        <taxon>Kitasatosporales</taxon>
        <taxon>Streptomycetaceae</taxon>
        <taxon>Embleya</taxon>
    </lineage>
</organism>
<evidence type="ECO:0000256" key="1">
    <source>
        <dbReference type="SAM" id="MobiDB-lite"/>
    </source>
</evidence>
<dbReference type="Proteomes" id="UP000190037">
    <property type="component" value="Unassembled WGS sequence"/>
</dbReference>
<dbReference type="AlphaFoldDB" id="A0A1T3P276"/>
<protein>
    <submittedName>
        <fullName evidence="2">Uncharacterized protein</fullName>
    </submittedName>
</protein>
<evidence type="ECO:0000313" key="2">
    <source>
        <dbReference type="EMBL" id="OPC83052.1"/>
    </source>
</evidence>
<accession>A0A1T3P276</accession>
<evidence type="ECO:0000313" key="3">
    <source>
        <dbReference type="Proteomes" id="UP000190037"/>
    </source>
</evidence>
<dbReference type="EMBL" id="MWQN01000001">
    <property type="protein sequence ID" value="OPC83052.1"/>
    <property type="molecule type" value="Genomic_DNA"/>
</dbReference>
<proteinExistence type="predicted"/>
<name>A0A1T3P276_9ACTN</name>
<dbReference type="STRING" id="159449.B4N89_20800"/>
<comment type="caution">
    <text evidence="2">The sequence shown here is derived from an EMBL/GenBank/DDBJ whole genome shotgun (WGS) entry which is preliminary data.</text>
</comment>